<comment type="caution">
    <text evidence="3">The sequence shown here is derived from an EMBL/GenBank/DDBJ whole genome shotgun (WGS) entry which is preliminary data.</text>
</comment>
<protein>
    <recommendedName>
        <fullName evidence="5">J domain-containing protein</fullName>
    </recommendedName>
</protein>
<feature type="transmembrane region" description="Helical" evidence="2">
    <location>
        <begin position="41"/>
        <end position="64"/>
    </location>
</feature>
<name>A0AAJ0EZY7_9PEZI</name>
<dbReference type="InterPro" id="IPR036869">
    <property type="entry name" value="J_dom_sf"/>
</dbReference>
<evidence type="ECO:0008006" key="5">
    <source>
        <dbReference type="Google" id="ProtNLM"/>
    </source>
</evidence>
<dbReference type="AlphaFoldDB" id="A0AAJ0EZY7"/>
<feature type="compositionally biased region" description="Low complexity" evidence="1">
    <location>
        <begin position="398"/>
        <end position="415"/>
    </location>
</feature>
<dbReference type="EMBL" id="MU839856">
    <property type="protein sequence ID" value="KAK1749546.1"/>
    <property type="molecule type" value="Genomic_DNA"/>
</dbReference>
<keyword evidence="2" id="KW-0472">Membrane</keyword>
<reference evidence="3" key="1">
    <citation type="submission" date="2023-06" db="EMBL/GenBank/DDBJ databases">
        <title>Genome-scale phylogeny and comparative genomics of the fungal order Sordariales.</title>
        <authorList>
            <consortium name="Lawrence Berkeley National Laboratory"/>
            <person name="Hensen N."/>
            <person name="Bonometti L."/>
            <person name="Westerberg I."/>
            <person name="Brannstrom I.O."/>
            <person name="Guillou S."/>
            <person name="Cros-Aarteil S."/>
            <person name="Calhoun S."/>
            <person name="Haridas S."/>
            <person name="Kuo A."/>
            <person name="Mondo S."/>
            <person name="Pangilinan J."/>
            <person name="Riley R."/>
            <person name="Labutti K."/>
            <person name="Andreopoulos B."/>
            <person name="Lipzen A."/>
            <person name="Chen C."/>
            <person name="Yanf M."/>
            <person name="Daum C."/>
            <person name="Ng V."/>
            <person name="Clum A."/>
            <person name="Steindorff A."/>
            <person name="Ohm R."/>
            <person name="Martin F."/>
            <person name="Silar P."/>
            <person name="Natvig D."/>
            <person name="Lalanne C."/>
            <person name="Gautier V."/>
            <person name="Ament-Velasquez S.L."/>
            <person name="Kruys A."/>
            <person name="Hutchinson M.I."/>
            <person name="Powell A.J."/>
            <person name="Barry K."/>
            <person name="Miller A.N."/>
            <person name="Grigoriev I.V."/>
            <person name="Debuchy R."/>
            <person name="Gladieux P."/>
            <person name="Thoren M.H."/>
            <person name="Johannesson H."/>
        </authorList>
    </citation>
    <scope>NUCLEOTIDE SEQUENCE</scope>
    <source>
        <strain evidence="3">PSN4</strain>
    </source>
</reference>
<keyword evidence="2" id="KW-1133">Transmembrane helix</keyword>
<feature type="region of interest" description="Disordered" evidence="1">
    <location>
        <begin position="393"/>
        <end position="461"/>
    </location>
</feature>
<sequence length="525" mass="59358">MPPKLRAKRSGTVRGQKKQGLHDLWRGFQERWRLLLPESRVWMVPAFGLIILAVAVIMITRHFFRPTIDQERIEPCLILTEWTLELHLPGHSLYDILQVPTHATPGEIQTAYFERASKLQCASQMRSPIAGQVCQELRLLTRAAQILGNTGQRKRYDMQFWTLRNGAQQKDVVKWADKLQQFCGFGLAVVEKGLLRSASTIRNNNTSRSPQDGGMCPTNDGEHLCTRPISRIVPLILGGHKRGADLPHISVLVCPDVLADMVRFMVRNPPIVHPHNYKAILRTMGDFDELTTMMRQARIWPAISPTPAEFKTLIASIFRYAIGEILLVAYHNGFLQQMTEAPGWAWQPEGLAWSAYRERLLSWLEFTIWGFGNPNPQVSQSNLGSFNDVFPGNNARAPDPNQNPNPTDTFNNFYPRQPPAPPPTNPFTPPFEHVTRDNTDRNATSRPFVPPPRPQAPTVPTVAHSSQGAAVNWEIAQIAMRKSHIHGVRKAIWDDRANQMASLGGLSLETRRREEAALRICERDD</sequence>
<dbReference type="Gene3D" id="1.10.287.110">
    <property type="entry name" value="DnaJ domain"/>
    <property type="match status" value="1"/>
</dbReference>
<evidence type="ECO:0000256" key="1">
    <source>
        <dbReference type="SAM" id="MobiDB-lite"/>
    </source>
</evidence>
<evidence type="ECO:0000313" key="4">
    <source>
        <dbReference type="Proteomes" id="UP001239445"/>
    </source>
</evidence>
<keyword evidence="2" id="KW-0812">Transmembrane</keyword>
<keyword evidence="4" id="KW-1185">Reference proteome</keyword>
<accession>A0AAJ0EZY7</accession>
<dbReference type="SUPFAM" id="SSF46565">
    <property type="entry name" value="Chaperone J-domain"/>
    <property type="match status" value="1"/>
</dbReference>
<proteinExistence type="predicted"/>
<evidence type="ECO:0000256" key="2">
    <source>
        <dbReference type="SAM" id="Phobius"/>
    </source>
</evidence>
<gene>
    <name evidence="3" type="ORF">QBC47DRAFT_441629</name>
</gene>
<dbReference type="Proteomes" id="UP001239445">
    <property type="component" value="Unassembled WGS sequence"/>
</dbReference>
<feature type="compositionally biased region" description="Pro residues" evidence="1">
    <location>
        <begin position="416"/>
        <end position="429"/>
    </location>
</feature>
<evidence type="ECO:0000313" key="3">
    <source>
        <dbReference type="EMBL" id="KAK1749546.1"/>
    </source>
</evidence>
<organism evidence="3 4">
    <name type="scientific">Echria macrotheca</name>
    <dbReference type="NCBI Taxonomy" id="438768"/>
    <lineage>
        <taxon>Eukaryota</taxon>
        <taxon>Fungi</taxon>
        <taxon>Dikarya</taxon>
        <taxon>Ascomycota</taxon>
        <taxon>Pezizomycotina</taxon>
        <taxon>Sordariomycetes</taxon>
        <taxon>Sordariomycetidae</taxon>
        <taxon>Sordariales</taxon>
        <taxon>Schizotheciaceae</taxon>
        <taxon>Echria</taxon>
    </lineage>
</organism>
<feature type="compositionally biased region" description="Pro residues" evidence="1">
    <location>
        <begin position="448"/>
        <end position="457"/>
    </location>
</feature>